<dbReference type="Proteomes" id="UP000499080">
    <property type="component" value="Unassembled WGS sequence"/>
</dbReference>
<sequence length="94" mass="10697">LSLVSSKIKMADDIEALKNKRSRAKAALTRISNSLDKPESESFGKVDLQIRIDKLEEIYANFESADAKLPAKISEIEEFEKKYFLKPNPSCRHL</sequence>
<organism evidence="2 3">
    <name type="scientific">Araneus ventricosus</name>
    <name type="common">Orbweaver spider</name>
    <name type="synonym">Epeira ventricosa</name>
    <dbReference type="NCBI Taxonomy" id="182803"/>
    <lineage>
        <taxon>Eukaryota</taxon>
        <taxon>Metazoa</taxon>
        <taxon>Ecdysozoa</taxon>
        <taxon>Arthropoda</taxon>
        <taxon>Chelicerata</taxon>
        <taxon>Arachnida</taxon>
        <taxon>Araneae</taxon>
        <taxon>Araneomorphae</taxon>
        <taxon>Entelegynae</taxon>
        <taxon>Araneoidea</taxon>
        <taxon>Araneidae</taxon>
        <taxon>Araneus</taxon>
    </lineage>
</organism>
<reference evidence="2 3" key="1">
    <citation type="journal article" date="2019" name="Sci. Rep.">
        <title>Orb-weaving spider Araneus ventricosus genome elucidates the spidroin gene catalogue.</title>
        <authorList>
            <person name="Kono N."/>
            <person name="Nakamura H."/>
            <person name="Ohtoshi R."/>
            <person name="Moran D.A.P."/>
            <person name="Shinohara A."/>
            <person name="Yoshida Y."/>
            <person name="Fujiwara M."/>
            <person name="Mori M."/>
            <person name="Tomita M."/>
            <person name="Arakawa K."/>
        </authorList>
    </citation>
    <scope>NUCLEOTIDE SEQUENCE [LARGE SCALE GENOMIC DNA]</scope>
</reference>
<feature type="coiled-coil region" evidence="1">
    <location>
        <begin position="14"/>
        <end position="65"/>
    </location>
</feature>
<evidence type="ECO:0000313" key="2">
    <source>
        <dbReference type="EMBL" id="GBN15816.1"/>
    </source>
</evidence>
<feature type="non-terminal residue" evidence="2">
    <location>
        <position position="1"/>
    </location>
</feature>
<keyword evidence="1" id="KW-0175">Coiled coil</keyword>
<name>A0A4Y2LQH8_ARAVE</name>
<accession>A0A4Y2LQH8</accession>
<comment type="caution">
    <text evidence="2">The sequence shown here is derived from an EMBL/GenBank/DDBJ whole genome shotgun (WGS) entry which is preliminary data.</text>
</comment>
<evidence type="ECO:0000256" key="1">
    <source>
        <dbReference type="SAM" id="Coils"/>
    </source>
</evidence>
<protein>
    <submittedName>
        <fullName evidence="2">Uncharacterized protein</fullName>
    </submittedName>
</protein>
<keyword evidence="3" id="KW-1185">Reference proteome</keyword>
<dbReference type="OrthoDB" id="6442453at2759"/>
<gene>
    <name evidence="2" type="ORF">AVEN_48715_1</name>
</gene>
<dbReference type="EMBL" id="BGPR01200213">
    <property type="protein sequence ID" value="GBN15816.1"/>
    <property type="molecule type" value="Genomic_DNA"/>
</dbReference>
<proteinExistence type="predicted"/>
<evidence type="ECO:0000313" key="3">
    <source>
        <dbReference type="Proteomes" id="UP000499080"/>
    </source>
</evidence>
<dbReference type="AlphaFoldDB" id="A0A4Y2LQH8"/>